<proteinExistence type="predicted"/>
<evidence type="ECO:0000313" key="2">
    <source>
        <dbReference type="EMBL" id="KAK1922008.1"/>
    </source>
</evidence>
<dbReference type="AlphaFoldDB" id="A0AAD9CX50"/>
<dbReference type="Proteomes" id="UP001182556">
    <property type="component" value="Unassembled WGS sequence"/>
</dbReference>
<name>A0AAD9CX50_PAPLA</name>
<gene>
    <name evidence="2" type="ORF">DB88DRAFT_496849</name>
</gene>
<evidence type="ECO:0000256" key="1">
    <source>
        <dbReference type="SAM" id="MobiDB-lite"/>
    </source>
</evidence>
<keyword evidence="3" id="KW-1185">Reference proteome</keyword>
<evidence type="ECO:0000313" key="3">
    <source>
        <dbReference type="Proteomes" id="UP001182556"/>
    </source>
</evidence>
<feature type="compositionally biased region" description="Polar residues" evidence="1">
    <location>
        <begin position="179"/>
        <end position="191"/>
    </location>
</feature>
<comment type="caution">
    <text evidence="2">The sequence shown here is derived from an EMBL/GenBank/DDBJ whole genome shotgun (WGS) entry which is preliminary data.</text>
</comment>
<organism evidence="2 3">
    <name type="scientific">Papiliotrema laurentii</name>
    <name type="common">Cryptococcus laurentii</name>
    <dbReference type="NCBI Taxonomy" id="5418"/>
    <lineage>
        <taxon>Eukaryota</taxon>
        <taxon>Fungi</taxon>
        <taxon>Dikarya</taxon>
        <taxon>Basidiomycota</taxon>
        <taxon>Agaricomycotina</taxon>
        <taxon>Tremellomycetes</taxon>
        <taxon>Tremellales</taxon>
        <taxon>Rhynchogastremaceae</taxon>
        <taxon>Papiliotrema</taxon>
    </lineage>
</organism>
<reference evidence="2" key="1">
    <citation type="submission" date="2023-02" db="EMBL/GenBank/DDBJ databases">
        <title>Identification and recombinant expression of a fungal hydrolase from Papiliotrema laurentii that hydrolyzes apple cutin and clears colloidal polyester polyurethane.</title>
        <authorList>
            <consortium name="DOE Joint Genome Institute"/>
            <person name="Roman V.A."/>
            <person name="Bojanowski C."/>
            <person name="Crable B.R."/>
            <person name="Wagner D.N."/>
            <person name="Hung C.S."/>
            <person name="Nadeau L.J."/>
            <person name="Schratz L."/>
            <person name="Haridas S."/>
            <person name="Pangilinan J."/>
            <person name="Lipzen A."/>
            <person name="Na H."/>
            <person name="Yan M."/>
            <person name="Ng V."/>
            <person name="Grigoriev I.V."/>
            <person name="Spatafora J.W."/>
            <person name="Barlow D."/>
            <person name="Biffinger J."/>
            <person name="Kelley-Loughnane N."/>
            <person name="Varaljay V.A."/>
            <person name="Crookes-Goodson W.J."/>
        </authorList>
    </citation>
    <scope>NUCLEOTIDE SEQUENCE</scope>
    <source>
        <strain evidence="2">5307AH</strain>
    </source>
</reference>
<dbReference type="EMBL" id="JAODAN010000009">
    <property type="protein sequence ID" value="KAK1922008.1"/>
    <property type="molecule type" value="Genomic_DNA"/>
</dbReference>
<sequence length="207" mass="22884">MNSKMPAEPKPIRWTTPPVWNEPENLRNVAVVIKPLENPSEEDVKRREEFLQDLVSRGAQLFADTDEFLKYCVLTHVAFVEGVDTLRPRVIQRLLLSELPLLVRTSRLRSLFAAQQGYPGVPPEGGFGTEPEIWAAWVARSEREKQERIRLAGLQQGSIDDTANQSQGSGPGVEGAGVPTQNRAGPSSERSAQGIDLVRSSENQGSE</sequence>
<protein>
    <submittedName>
        <fullName evidence="2">Uncharacterized protein</fullName>
    </submittedName>
</protein>
<feature type="compositionally biased region" description="Polar residues" evidence="1">
    <location>
        <begin position="155"/>
        <end position="168"/>
    </location>
</feature>
<feature type="region of interest" description="Disordered" evidence="1">
    <location>
        <begin position="153"/>
        <end position="207"/>
    </location>
</feature>
<accession>A0AAD9CX50</accession>